<dbReference type="GO" id="GO:0004035">
    <property type="term" value="F:alkaline phosphatase activity"/>
    <property type="evidence" value="ECO:0007669"/>
    <property type="project" value="TreeGrafter"/>
</dbReference>
<feature type="binding site" evidence="9">
    <location>
        <position position="25"/>
    </location>
    <ligand>
        <name>Mg(2+)</name>
        <dbReference type="ChEBI" id="CHEBI:18420"/>
    </ligand>
</feature>
<feature type="active site" description="Proton donor" evidence="7">
    <location>
        <position position="27"/>
    </location>
</feature>
<keyword evidence="9" id="KW-0479">Metal-binding</keyword>
<evidence type="ECO:0000256" key="6">
    <source>
        <dbReference type="PIRNR" id="PIRNR000915"/>
    </source>
</evidence>
<dbReference type="GO" id="GO:0008967">
    <property type="term" value="F:phosphoglycolate phosphatase activity"/>
    <property type="evidence" value="ECO:0007669"/>
    <property type="project" value="TreeGrafter"/>
</dbReference>
<keyword evidence="6" id="KW-0378">Hydrolase</keyword>
<dbReference type="NCBIfam" id="TIGR01460">
    <property type="entry name" value="HAD-SF-IIA"/>
    <property type="match status" value="1"/>
</dbReference>
<feature type="binding site" evidence="8">
    <location>
        <position position="218"/>
    </location>
    <ligand>
        <name>substrate</name>
    </ligand>
</feature>
<organism evidence="10 11">
    <name type="scientific">Sphaerobolus stellatus (strain SS14)</name>
    <dbReference type="NCBI Taxonomy" id="990650"/>
    <lineage>
        <taxon>Eukaryota</taxon>
        <taxon>Fungi</taxon>
        <taxon>Dikarya</taxon>
        <taxon>Basidiomycota</taxon>
        <taxon>Agaricomycotina</taxon>
        <taxon>Agaricomycetes</taxon>
        <taxon>Phallomycetidae</taxon>
        <taxon>Geastrales</taxon>
        <taxon>Sphaerobolaceae</taxon>
        <taxon>Sphaerobolus</taxon>
    </lineage>
</organism>
<evidence type="ECO:0000256" key="4">
    <source>
        <dbReference type="ARBA" id="ARBA00022525"/>
    </source>
</evidence>
<dbReference type="Gene3D" id="3.40.50.1000">
    <property type="entry name" value="HAD superfamily/HAD-like"/>
    <property type="match status" value="2"/>
</dbReference>
<evidence type="ECO:0000313" key="11">
    <source>
        <dbReference type="Proteomes" id="UP000054279"/>
    </source>
</evidence>
<dbReference type="Pfam" id="PF13242">
    <property type="entry name" value="Hydrolase_like"/>
    <property type="match status" value="1"/>
</dbReference>
<dbReference type="EC" id="3.1.3.41" evidence="6"/>
<dbReference type="GO" id="GO:0005737">
    <property type="term" value="C:cytoplasm"/>
    <property type="evidence" value="ECO:0007669"/>
    <property type="project" value="TreeGrafter"/>
</dbReference>
<comment type="cofactor">
    <cofactor evidence="9">
        <name>Mg(2+)</name>
        <dbReference type="ChEBI" id="CHEBI:18420"/>
    </cofactor>
    <text evidence="9">Divalent metal ions. Mg(2+) is the most effective.</text>
</comment>
<dbReference type="PIRSF" id="PIRSF000915">
    <property type="entry name" value="PGP-type_phosphatase"/>
    <property type="match status" value="1"/>
</dbReference>
<dbReference type="SUPFAM" id="SSF56784">
    <property type="entry name" value="HAD-like"/>
    <property type="match status" value="1"/>
</dbReference>
<dbReference type="InterPro" id="IPR023214">
    <property type="entry name" value="HAD_sf"/>
</dbReference>
<dbReference type="Proteomes" id="UP000054279">
    <property type="component" value="Unassembled WGS sequence"/>
</dbReference>
<dbReference type="GO" id="GO:0005199">
    <property type="term" value="F:structural constituent of cell wall"/>
    <property type="evidence" value="ECO:0007669"/>
    <property type="project" value="InterPro"/>
</dbReference>
<dbReference type="Pfam" id="PF01185">
    <property type="entry name" value="Hydrophobin"/>
    <property type="match status" value="1"/>
</dbReference>
<dbReference type="InterPro" id="IPR006357">
    <property type="entry name" value="HAD-SF_hydro_IIA"/>
</dbReference>
<dbReference type="GO" id="GO:0009277">
    <property type="term" value="C:fungal-type cell wall"/>
    <property type="evidence" value="ECO:0007669"/>
    <property type="project" value="InterPro"/>
</dbReference>
<keyword evidence="11" id="KW-1185">Reference proteome</keyword>
<dbReference type="GO" id="GO:0046872">
    <property type="term" value="F:metal ion binding"/>
    <property type="evidence" value="ECO:0007669"/>
    <property type="project" value="UniProtKB-KW"/>
</dbReference>
<evidence type="ECO:0000256" key="5">
    <source>
        <dbReference type="ARBA" id="ARBA00023157"/>
    </source>
</evidence>
<accession>A0A0C9VP92</accession>
<gene>
    <name evidence="10" type="ORF">M422DRAFT_228913</name>
</gene>
<feature type="binding site" evidence="9">
    <location>
        <position position="27"/>
    </location>
    <ligand>
        <name>Mg(2+)</name>
        <dbReference type="ChEBI" id="CHEBI:18420"/>
    </ligand>
</feature>
<sequence length="291" mass="31962">MSTKTLSLKEDYEKLLSSYDTWLFDCDGVLWHGDRLIEGALEVLSYLRSQNNSIIFVTNNATKSRKSYKGKFDKLGVQAHVVRDFVVCHKLGDAQCCNTVESASSPGAAAILGLLGVVVQGVSALVGLGCTPITTPFKIENFKLDPTVGAVLCGLDTSINYTKYCKAYQYLTRNEGCLFVVTNEDSTYPAGPGILPGGGSILAPLIFSLRRNATAIGKPNQTMLDYIQAKHTFDPARTIMVGDHLETDIEFGKKGGLSTLLVLTGIRYPVTWEFEDFNEHLRSRQPMGRLY</sequence>
<feature type="active site" description="Nucleophile" evidence="7">
    <location>
        <position position="25"/>
    </location>
</feature>
<evidence type="ECO:0000256" key="2">
    <source>
        <dbReference type="ARBA" id="ARBA00010446"/>
    </source>
</evidence>
<evidence type="ECO:0000256" key="9">
    <source>
        <dbReference type="PIRSR" id="PIRSR000915-3"/>
    </source>
</evidence>
<dbReference type="PANTHER" id="PTHR19288">
    <property type="entry name" value="4-NITROPHENYLPHOSPHATASE-RELATED"/>
    <property type="match status" value="1"/>
</dbReference>
<protein>
    <recommendedName>
        <fullName evidence="6">4-nitrophenylphosphatase</fullName>
        <shortName evidence="6">PNPPase</shortName>
        <ecNumber evidence="6">3.1.3.41</ecNumber>
    </recommendedName>
</protein>
<reference evidence="10 11" key="1">
    <citation type="submission" date="2014-06" db="EMBL/GenBank/DDBJ databases">
        <title>Evolutionary Origins and Diversification of the Mycorrhizal Mutualists.</title>
        <authorList>
            <consortium name="DOE Joint Genome Institute"/>
            <consortium name="Mycorrhizal Genomics Consortium"/>
            <person name="Kohler A."/>
            <person name="Kuo A."/>
            <person name="Nagy L.G."/>
            <person name="Floudas D."/>
            <person name="Copeland A."/>
            <person name="Barry K.W."/>
            <person name="Cichocki N."/>
            <person name="Veneault-Fourrey C."/>
            <person name="LaButti K."/>
            <person name="Lindquist E.A."/>
            <person name="Lipzen A."/>
            <person name="Lundell T."/>
            <person name="Morin E."/>
            <person name="Murat C."/>
            <person name="Riley R."/>
            <person name="Ohm R."/>
            <person name="Sun H."/>
            <person name="Tunlid A."/>
            <person name="Henrissat B."/>
            <person name="Grigoriev I.V."/>
            <person name="Hibbett D.S."/>
            <person name="Martin F."/>
        </authorList>
    </citation>
    <scope>NUCLEOTIDE SEQUENCE [LARGE SCALE GENOMIC DNA]</scope>
    <source>
        <strain evidence="10 11">SS14</strain>
    </source>
</reference>
<dbReference type="EMBL" id="KN837120">
    <property type="protein sequence ID" value="KIJ43882.1"/>
    <property type="molecule type" value="Genomic_DNA"/>
</dbReference>
<dbReference type="HOGENOM" id="CLU_043473_0_0_1"/>
<dbReference type="SMART" id="SM00075">
    <property type="entry name" value="HYDRO"/>
    <property type="match status" value="1"/>
</dbReference>
<keyword evidence="5" id="KW-1015">Disulfide bond</keyword>
<dbReference type="InterPro" id="IPR036412">
    <property type="entry name" value="HAD-like_sf"/>
</dbReference>
<dbReference type="OrthoDB" id="413953at2759"/>
<comment type="similarity">
    <text evidence="2">Belongs to the fungal hydrophobin family.</text>
</comment>
<name>A0A0C9VP92_SPHS4</name>
<dbReference type="Pfam" id="PF13344">
    <property type="entry name" value="Hydrolase_6"/>
    <property type="match status" value="1"/>
</dbReference>
<feature type="binding site" evidence="9">
    <location>
        <position position="243"/>
    </location>
    <ligand>
        <name>Mg(2+)</name>
        <dbReference type="ChEBI" id="CHEBI:18420"/>
    </ligand>
</feature>
<evidence type="ECO:0000256" key="8">
    <source>
        <dbReference type="PIRSR" id="PIRSR000915-2"/>
    </source>
</evidence>
<dbReference type="InterPro" id="IPR001338">
    <property type="entry name" value="Class_I_Hydrophobin"/>
</dbReference>
<dbReference type="PANTHER" id="PTHR19288:SF46">
    <property type="entry name" value="HALOACID DEHALOGENASE-LIKE HYDROLASE DOMAIN-CONTAINING PROTEIN 2"/>
    <property type="match status" value="1"/>
</dbReference>
<proteinExistence type="inferred from homology"/>
<evidence type="ECO:0000256" key="7">
    <source>
        <dbReference type="PIRSR" id="PIRSR000915-1"/>
    </source>
</evidence>
<dbReference type="AlphaFoldDB" id="A0A0C9VP92"/>
<comment type="catalytic activity">
    <reaction evidence="6">
        <text>4-nitrophenyl phosphate + H2O = 4-nitrophenol + phosphate + H(+)</text>
        <dbReference type="Rhea" id="RHEA:21664"/>
        <dbReference type="ChEBI" id="CHEBI:15377"/>
        <dbReference type="ChEBI" id="CHEBI:15378"/>
        <dbReference type="ChEBI" id="CHEBI:43474"/>
        <dbReference type="ChEBI" id="CHEBI:57917"/>
        <dbReference type="ChEBI" id="CHEBI:61146"/>
        <dbReference type="EC" id="3.1.3.41"/>
    </reaction>
</comment>
<keyword evidence="9" id="KW-0460">Magnesium</keyword>
<keyword evidence="4" id="KW-0964">Secreted</keyword>
<keyword evidence="3" id="KW-0134">Cell wall</keyword>
<evidence type="ECO:0000256" key="3">
    <source>
        <dbReference type="ARBA" id="ARBA00022512"/>
    </source>
</evidence>
<evidence type="ECO:0000313" key="10">
    <source>
        <dbReference type="EMBL" id="KIJ43882.1"/>
    </source>
</evidence>
<comment type="subcellular location">
    <subcellularLocation>
        <location evidence="1">Secreted</location>
        <location evidence="1">Cell wall</location>
    </subcellularLocation>
</comment>
<evidence type="ECO:0000256" key="1">
    <source>
        <dbReference type="ARBA" id="ARBA00004191"/>
    </source>
</evidence>